<name>A0ABY6U288_BIOOC</name>
<proteinExistence type="predicted"/>
<evidence type="ECO:0000256" key="2">
    <source>
        <dbReference type="SAM" id="MobiDB-lite"/>
    </source>
</evidence>
<feature type="coiled-coil region" evidence="1">
    <location>
        <begin position="93"/>
        <end position="120"/>
    </location>
</feature>
<sequence length="516" mass="58759">MDPGPSSDEIQISKTTTITCQESTKKKDDFVFEPAPDKNFLPSETPEAKSAVSQRQKMPARKRRIRSHNALLDKLARKKTKRERIEWRRSVLLQKFSKELRSTKAELKACQEEKQAILQASTHAQTYTRELERSLNRERYLHSTTRSDLFAAREEASAVSQRHKRAIDDRNMMKWEVNDRQTMLDEAVEELNKSKESAATARQGQLKAISELNRVMRLSQGSDQSTDTQLVQKMVELRNSIRTWSLTHFTEIENGTRLCRLDMKTLNENKLVSHMREDFFEKSLQDPLLRPTVVRSFLWAILHTEVFRQYLWVVEAYSKSVRDINRFISSNIVKKSCQDSNELSHKFNVWRANGSAMLSRAQNPGRKRGRRNRISSKFASTAIQLWKPLLASGDHRDAEEELGEIIDQALALDEELCQQVADFSVQYMKDSSGTTGAHFNPQTMTTEIGSKNATEEDRLSAVLAPALVKRGNSAGNDFDKMTILLPMEVFCQQASSGANPGAESGSKSEYSISSSD</sequence>
<feature type="region of interest" description="Disordered" evidence="2">
    <location>
        <begin position="24"/>
        <end position="62"/>
    </location>
</feature>
<feature type="compositionally biased region" description="Low complexity" evidence="2">
    <location>
        <begin position="504"/>
        <end position="516"/>
    </location>
</feature>
<feature type="region of interest" description="Disordered" evidence="2">
    <location>
        <begin position="494"/>
        <end position="516"/>
    </location>
</feature>
<gene>
    <name evidence="3" type="ORF">CLO192961_LOCUS154836</name>
</gene>
<keyword evidence="1" id="KW-0175">Coiled coil</keyword>
<dbReference type="EMBL" id="CABFNS010000729">
    <property type="protein sequence ID" value="VUC25099.1"/>
    <property type="molecule type" value="Genomic_DNA"/>
</dbReference>
<evidence type="ECO:0000313" key="4">
    <source>
        <dbReference type="Proteomes" id="UP000766486"/>
    </source>
</evidence>
<evidence type="ECO:0000313" key="3">
    <source>
        <dbReference type="EMBL" id="VUC25099.1"/>
    </source>
</evidence>
<keyword evidence="4" id="KW-1185">Reference proteome</keyword>
<evidence type="ECO:0008006" key="5">
    <source>
        <dbReference type="Google" id="ProtNLM"/>
    </source>
</evidence>
<comment type="caution">
    <text evidence="3">The sequence shown here is derived from an EMBL/GenBank/DDBJ whole genome shotgun (WGS) entry which is preliminary data.</text>
</comment>
<evidence type="ECO:0000256" key="1">
    <source>
        <dbReference type="SAM" id="Coils"/>
    </source>
</evidence>
<protein>
    <recommendedName>
        <fullName evidence="5">BZIP domain-containing protein</fullName>
    </recommendedName>
</protein>
<accession>A0ABY6U288</accession>
<reference evidence="3 4" key="1">
    <citation type="submission" date="2019-06" db="EMBL/GenBank/DDBJ databases">
        <authorList>
            <person name="Broberg M."/>
        </authorList>
    </citation>
    <scope>NUCLEOTIDE SEQUENCE [LARGE SCALE GENOMIC DNA]</scope>
</reference>
<organism evidence="3 4">
    <name type="scientific">Bionectria ochroleuca</name>
    <name type="common">Gliocladium roseum</name>
    <dbReference type="NCBI Taxonomy" id="29856"/>
    <lineage>
        <taxon>Eukaryota</taxon>
        <taxon>Fungi</taxon>
        <taxon>Dikarya</taxon>
        <taxon>Ascomycota</taxon>
        <taxon>Pezizomycotina</taxon>
        <taxon>Sordariomycetes</taxon>
        <taxon>Hypocreomycetidae</taxon>
        <taxon>Hypocreales</taxon>
        <taxon>Bionectriaceae</taxon>
        <taxon>Clonostachys</taxon>
    </lineage>
</organism>
<dbReference type="Proteomes" id="UP000766486">
    <property type="component" value="Unassembled WGS sequence"/>
</dbReference>